<sequence>MEKRICHTYVDTRKLQNVLIHLELRTKDLFSFLLDIAAPAAAAWKTKNLNMRYLFSFSEFRVQVSSPLSRSHRLSAIVR</sequence>
<comment type="caution">
    <text evidence="1">The sequence shown here is derived from an EMBL/GenBank/DDBJ whole genome shotgun (WGS) entry which is preliminary data.</text>
</comment>
<accession>A0ACB9DUK1</accession>
<organism evidence="1 2">
    <name type="scientific">Cichorium intybus</name>
    <name type="common">Chicory</name>
    <dbReference type="NCBI Taxonomy" id="13427"/>
    <lineage>
        <taxon>Eukaryota</taxon>
        <taxon>Viridiplantae</taxon>
        <taxon>Streptophyta</taxon>
        <taxon>Embryophyta</taxon>
        <taxon>Tracheophyta</taxon>
        <taxon>Spermatophyta</taxon>
        <taxon>Magnoliopsida</taxon>
        <taxon>eudicotyledons</taxon>
        <taxon>Gunneridae</taxon>
        <taxon>Pentapetalae</taxon>
        <taxon>asterids</taxon>
        <taxon>campanulids</taxon>
        <taxon>Asterales</taxon>
        <taxon>Asteraceae</taxon>
        <taxon>Cichorioideae</taxon>
        <taxon>Cichorieae</taxon>
        <taxon>Cichoriinae</taxon>
        <taxon>Cichorium</taxon>
    </lineage>
</organism>
<name>A0ACB9DUK1_CICIN</name>
<protein>
    <submittedName>
        <fullName evidence="1">Uncharacterized protein</fullName>
    </submittedName>
</protein>
<reference evidence="1 2" key="2">
    <citation type="journal article" date="2022" name="Mol. Ecol. Resour.">
        <title>The genomes of chicory, endive, great burdock and yacon provide insights into Asteraceae paleo-polyploidization history and plant inulin production.</title>
        <authorList>
            <person name="Fan W."/>
            <person name="Wang S."/>
            <person name="Wang H."/>
            <person name="Wang A."/>
            <person name="Jiang F."/>
            <person name="Liu H."/>
            <person name="Zhao H."/>
            <person name="Xu D."/>
            <person name="Zhang Y."/>
        </authorList>
    </citation>
    <scope>NUCLEOTIDE SEQUENCE [LARGE SCALE GENOMIC DNA]</scope>
    <source>
        <strain evidence="2">cv. Punajuju</strain>
        <tissue evidence="1">Leaves</tissue>
    </source>
</reference>
<reference evidence="2" key="1">
    <citation type="journal article" date="2022" name="Mol. Ecol. Resour.">
        <title>The genomes of chicory, endive, great burdock and yacon provide insights into Asteraceae palaeo-polyploidization history and plant inulin production.</title>
        <authorList>
            <person name="Fan W."/>
            <person name="Wang S."/>
            <person name="Wang H."/>
            <person name="Wang A."/>
            <person name="Jiang F."/>
            <person name="Liu H."/>
            <person name="Zhao H."/>
            <person name="Xu D."/>
            <person name="Zhang Y."/>
        </authorList>
    </citation>
    <scope>NUCLEOTIDE SEQUENCE [LARGE SCALE GENOMIC DNA]</scope>
    <source>
        <strain evidence="2">cv. Punajuju</strain>
    </source>
</reference>
<dbReference type="EMBL" id="CM042012">
    <property type="protein sequence ID" value="KAI3750359.1"/>
    <property type="molecule type" value="Genomic_DNA"/>
</dbReference>
<proteinExistence type="predicted"/>
<dbReference type="Proteomes" id="UP001055811">
    <property type="component" value="Linkage Group LG04"/>
</dbReference>
<evidence type="ECO:0000313" key="1">
    <source>
        <dbReference type="EMBL" id="KAI3750359.1"/>
    </source>
</evidence>
<gene>
    <name evidence="1" type="ORF">L2E82_20993</name>
</gene>
<evidence type="ECO:0000313" key="2">
    <source>
        <dbReference type="Proteomes" id="UP001055811"/>
    </source>
</evidence>
<keyword evidence="2" id="KW-1185">Reference proteome</keyword>